<protein>
    <submittedName>
        <fullName evidence="1">Uncharacterized protein</fullName>
    </submittedName>
</protein>
<proteinExistence type="predicted"/>
<name>A0A2P2JJG5_RHIMU</name>
<dbReference type="EMBL" id="GGEC01013105">
    <property type="protein sequence ID" value="MBW93588.1"/>
    <property type="molecule type" value="Transcribed_RNA"/>
</dbReference>
<organism evidence="1">
    <name type="scientific">Rhizophora mucronata</name>
    <name type="common">Asiatic mangrove</name>
    <dbReference type="NCBI Taxonomy" id="61149"/>
    <lineage>
        <taxon>Eukaryota</taxon>
        <taxon>Viridiplantae</taxon>
        <taxon>Streptophyta</taxon>
        <taxon>Embryophyta</taxon>
        <taxon>Tracheophyta</taxon>
        <taxon>Spermatophyta</taxon>
        <taxon>Magnoliopsida</taxon>
        <taxon>eudicotyledons</taxon>
        <taxon>Gunneridae</taxon>
        <taxon>Pentapetalae</taxon>
        <taxon>rosids</taxon>
        <taxon>fabids</taxon>
        <taxon>Malpighiales</taxon>
        <taxon>Rhizophoraceae</taxon>
        <taxon>Rhizophora</taxon>
    </lineage>
</organism>
<sequence length="47" mass="5614">MLKNIRDNCYTVQELRKRHSYISNIKVLNYIPKSQLKHSIRLSLIGK</sequence>
<evidence type="ECO:0000313" key="1">
    <source>
        <dbReference type="EMBL" id="MBW93588.1"/>
    </source>
</evidence>
<reference evidence="1" key="1">
    <citation type="submission" date="2018-02" db="EMBL/GenBank/DDBJ databases">
        <title>Rhizophora mucronata_Transcriptome.</title>
        <authorList>
            <person name="Meera S.P."/>
            <person name="Sreeshan A."/>
            <person name="Augustine A."/>
        </authorList>
    </citation>
    <scope>NUCLEOTIDE SEQUENCE</scope>
    <source>
        <tissue evidence="1">Leaf</tissue>
    </source>
</reference>
<accession>A0A2P2JJG5</accession>
<dbReference type="AlphaFoldDB" id="A0A2P2JJG5"/>